<comment type="caution">
    <text evidence="5">The sequence shown here is derived from an EMBL/GenBank/DDBJ whole genome shotgun (WGS) entry which is preliminary data.</text>
</comment>
<dbReference type="InterPro" id="IPR000792">
    <property type="entry name" value="Tscrpt_reg_LuxR_C"/>
</dbReference>
<evidence type="ECO:0000256" key="2">
    <source>
        <dbReference type="ARBA" id="ARBA00022840"/>
    </source>
</evidence>
<evidence type="ECO:0000256" key="3">
    <source>
        <dbReference type="SAM" id="MobiDB-lite"/>
    </source>
</evidence>
<gene>
    <name evidence="5" type="ORF">ACFQGO_03300</name>
</gene>
<proteinExistence type="predicted"/>
<dbReference type="RefSeq" id="WP_272167929.1">
    <property type="nucleotide sequence ID" value="NZ_JAQOSL010000001.1"/>
</dbReference>
<dbReference type="PANTHER" id="PTHR16305">
    <property type="entry name" value="TESTICULAR SOLUBLE ADENYLYL CYCLASE"/>
    <property type="match status" value="1"/>
</dbReference>
<evidence type="ECO:0000313" key="6">
    <source>
        <dbReference type="Proteomes" id="UP001596112"/>
    </source>
</evidence>
<dbReference type="SMART" id="SM00421">
    <property type="entry name" value="HTH_LUXR"/>
    <property type="match status" value="1"/>
</dbReference>
<dbReference type="InterPro" id="IPR027417">
    <property type="entry name" value="P-loop_NTPase"/>
</dbReference>
<evidence type="ECO:0000313" key="5">
    <source>
        <dbReference type="EMBL" id="MFC5806539.1"/>
    </source>
</evidence>
<evidence type="ECO:0000259" key="4">
    <source>
        <dbReference type="PROSITE" id="PS50043"/>
    </source>
</evidence>
<dbReference type="PROSITE" id="PS50043">
    <property type="entry name" value="HTH_LUXR_2"/>
    <property type="match status" value="1"/>
</dbReference>
<dbReference type="EMBL" id="JBHSNZ010000002">
    <property type="protein sequence ID" value="MFC5806539.1"/>
    <property type="molecule type" value="Genomic_DNA"/>
</dbReference>
<feature type="region of interest" description="Disordered" evidence="3">
    <location>
        <begin position="563"/>
        <end position="585"/>
    </location>
</feature>
<evidence type="ECO:0000256" key="1">
    <source>
        <dbReference type="ARBA" id="ARBA00022741"/>
    </source>
</evidence>
<reference evidence="6" key="1">
    <citation type="journal article" date="2019" name="Int. J. Syst. Evol. Microbiol.">
        <title>The Global Catalogue of Microorganisms (GCM) 10K type strain sequencing project: providing services to taxonomists for standard genome sequencing and annotation.</title>
        <authorList>
            <consortium name="The Broad Institute Genomics Platform"/>
            <consortium name="The Broad Institute Genome Sequencing Center for Infectious Disease"/>
            <person name="Wu L."/>
            <person name="Ma J."/>
        </authorList>
    </citation>
    <scope>NUCLEOTIDE SEQUENCE [LARGE SCALE GENOMIC DNA]</scope>
    <source>
        <strain evidence="6">JCM 9918</strain>
    </source>
</reference>
<dbReference type="Gene3D" id="1.10.10.10">
    <property type="entry name" value="Winged helix-like DNA-binding domain superfamily/Winged helix DNA-binding domain"/>
    <property type="match status" value="1"/>
</dbReference>
<dbReference type="PRINTS" id="PR00038">
    <property type="entry name" value="HTHLUXR"/>
</dbReference>
<accession>A0ABW1B0Q5</accession>
<dbReference type="Pfam" id="PF13191">
    <property type="entry name" value="AAA_16"/>
    <property type="match status" value="1"/>
</dbReference>
<protein>
    <submittedName>
        <fullName evidence="5">LuxR C-terminal-related transcriptional regulator</fullName>
    </submittedName>
</protein>
<dbReference type="InterPro" id="IPR041664">
    <property type="entry name" value="AAA_16"/>
</dbReference>
<dbReference type="InterPro" id="IPR036388">
    <property type="entry name" value="WH-like_DNA-bd_sf"/>
</dbReference>
<feature type="compositionally biased region" description="Basic residues" evidence="3">
    <location>
        <begin position="438"/>
        <end position="449"/>
    </location>
</feature>
<feature type="region of interest" description="Disordered" evidence="3">
    <location>
        <begin position="415"/>
        <end position="501"/>
    </location>
</feature>
<sequence>MINTFRVSSQLPRTYGRDREISVFTQAWEQVRDGRSTVVLVEGVSGSGKTHFLAEAARRAKRPGPAGPTDLAAMVPHWSGVPWNPRSFLAADVRGLLDDDRSPRLVAFDDVCPADLAPGASLESLLVRYASQPALWLLARRATGTCPTGGRADEHRNVIRIELGRLPEDAVTELVRDGLGAAPGQDVLALAEGAGGNPGLLSALVTGLAEEKGTSVESGTVRLVSRRLPGRVHELVRRQLPTTGPEAWHALRAAAVLGNTFAPDDVVRMTGLAVVHVCQGFQDALDTGLLEEHDESSLRFRHDLVRRALQEAMPAPILRMMHLEAGRMRLPAARNGAPAVCGSAQPLPAWTAMGGSRPPLPPAGGPATSPASEPGPPPTDLIRASRPALVSPYRARPVEPARAVVADRAKDNAPIAATAHDGPGPRDRQAGPDGAAHTGRKKALRHHKAAGAQSDAARLHRQLGEADSPPVAPVSTVPRHRAGGRRPAAPEPGPRRAGWASLTETERSVAELAARGLTNREIGEQLFRSPHTVNFHLRNVFRKVGVRSRVELAATVRSGPAAVLRPADGTRPGPTTRNHRGTGAA</sequence>
<keyword evidence="2" id="KW-0067">ATP-binding</keyword>
<dbReference type="CDD" id="cd06170">
    <property type="entry name" value="LuxR_C_like"/>
    <property type="match status" value="1"/>
</dbReference>
<dbReference type="SUPFAM" id="SSF46894">
    <property type="entry name" value="C-terminal effector domain of the bipartite response regulators"/>
    <property type="match status" value="1"/>
</dbReference>
<dbReference type="SUPFAM" id="SSF52540">
    <property type="entry name" value="P-loop containing nucleoside triphosphate hydrolases"/>
    <property type="match status" value="1"/>
</dbReference>
<organism evidence="5 6">
    <name type="scientific">Streptomyces heilongjiangensis</name>
    <dbReference type="NCBI Taxonomy" id="945052"/>
    <lineage>
        <taxon>Bacteria</taxon>
        <taxon>Bacillati</taxon>
        <taxon>Actinomycetota</taxon>
        <taxon>Actinomycetes</taxon>
        <taxon>Kitasatosporales</taxon>
        <taxon>Streptomycetaceae</taxon>
        <taxon>Streptomyces</taxon>
    </lineage>
</organism>
<dbReference type="Proteomes" id="UP001596112">
    <property type="component" value="Unassembled WGS sequence"/>
</dbReference>
<feature type="domain" description="HTH luxR-type" evidence="4">
    <location>
        <begin position="495"/>
        <end position="560"/>
    </location>
</feature>
<name>A0ABW1B0Q5_9ACTN</name>
<keyword evidence="1" id="KW-0547">Nucleotide-binding</keyword>
<feature type="region of interest" description="Disordered" evidence="3">
    <location>
        <begin position="351"/>
        <end position="391"/>
    </location>
</feature>
<dbReference type="InterPro" id="IPR016032">
    <property type="entry name" value="Sig_transdc_resp-reg_C-effctor"/>
</dbReference>
<dbReference type="Pfam" id="PF00196">
    <property type="entry name" value="GerE"/>
    <property type="match status" value="1"/>
</dbReference>
<dbReference type="PANTHER" id="PTHR16305:SF35">
    <property type="entry name" value="TRANSCRIPTIONAL ACTIVATOR DOMAIN"/>
    <property type="match status" value="1"/>
</dbReference>
<dbReference type="PROSITE" id="PS00622">
    <property type="entry name" value="HTH_LUXR_1"/>
    <property type="match status" value="1"/>
</dbReference>
<keyword evidence="6" id="KW-1185">Reference proteome</keyword>